<protein>
    <recommendedName>
        <fullName evidence="4">Elicitin-like protein</fullName>
    </recommendedName>
</protein>
<feature type="chain" id="PRO_5042059998" description="Elicitin-like protein" evidence="1">
    <location>
        <begin position="25"/>
        <end position="130"/>
    </location>
</feature>
<keyword evidence="1" id="KW-0732">Signal</keyword>
<dbReference type="EMBL" id="JAKCXM010000093">
    <property type="protein sequence ID" value="KAJ0402863.1"/>
    <property type="molecule type" value="Genomic_DNA"/>
</dbReference>
<dbReference type="Proteomes" id="UP001209570">
    <property type="component" value="Unassembled WGS sequence"/>
</dbReference>
<reference evidence="2" key="1">
    <citation type="submission" date="2021-12" db="EMBL/GenBank/DDBJ databases">
        <title>Prjna785345.</title>
        <authorList>
            <person name="Rujirawat T."/>
            <person name="Krajaejun T."/>
        </authorList>
    </citation>
    <scope>NUCLEOTIDE SEQUENCE</scope>
    <source>
        <strain evidence="2">Pi057C3</strain>
    </source>
</reference>
<sequence>MKFLSATAFGVLVATLGLVAPVQAAECTQDELLKFGTTALAVMQKGECAKVTVTGKEPTAKDVCKVPGCVATIKASLNEWPDCSIDGENVRARFTSLSQCGGSSSSAASAGTTAVAGVIVLVSTVAAVIA</sequence>
<evidence type="ECO:0000313" key="3">
    <source>
        <dbReference type="Proteomes" id="UP001209570"/>
    </source>
</evidence>
<evidence type="ECO:0008006" key="4">
    <source>
        <dbReference type="Google" id="ProtNLM"/>
    </source>
</evidence>
<dbReference type="AlphaFoldDB" id="A0AAD5LM68"/>
<organism evidence="2 3">
    <name type="scientific">Pythium insidiosum</name>
    <name type="common">Pythiosis disease agent</name>
    <dbReference type="NCBI Taxonomy" id="114742"/>
    <lineage>
        <taxon>Eukaryota</taxon>
        <taxon>Sar</taxon>
        <taxon>Stramenopiles</taxon>
        <taxon>Oomycota</taxon>
        <taxon>Peronosporomycetes</taxon>
        <taxon>Pythiales</taxon>
        <taxon>Pythiaceae</taxon>
        <taxon>Pythium</taxon>
    </lineage>
</organism>
<name>A0AAD5LM68_PYTIN</name>
<evidence type="ECO:0000256" key="1">
    <source>
        <dbReference type="SAM" id="SignalP"/>
    </source>
</evidence>
<evidence type="ECO:0000313" key="2">
    <source>
        <dbReference type="EMBL" id="KAJ0402863.1"/>
    </source>
</evidence>
<feature type="signal peptide" evidence="1">
    <location>
        <begin position="1"/>
        <end position="24"/>
    </location>
</feature>
<accession>A0AAD5LM68</accession>
<gene>
    <name evidence="2" type="ORF">P43SY_000477</name>
</gene>
<comment type="caution">
    <text evidence="2">The sequence shown here is derived from an EMBL/GenBank/DDBJ whole genome shotgun (WGS) entry which is preliminary data.</text>
</comment>
<keyword evidence="3" id="KW-1185">Reference proteome</keyword>
<proteinExistence type="predicted"/>